<evidence type="ECO:0000256" key="4">
    <source>
        <dbReference type="ARBA" id="ARBA00004496"/>
    </source>
</evidence>
<feature type="compositionally biased region" description="Low complexity" evidence="22">
    <location>
        <begin position="2084"/>
        <end position="2096"/>
    </location>
</feature>
<evidence type="ECO:0000256" key="15">
    <source>
        <dbReference type="ARBA" id="ARBA00022833"/>
    </source>
</evidence>
<evidence type="ECO:0000256" key="16">
    <source>
        <dbReference type="ARBA" id="ARBA00022989"/>
    </source>
</evidence>
<evidence type="ECO:0000256" key="14">
    <source>
        <dbReference type="ARBA" id="ARBA00022801"/>
    </source>
</evidence>
<protein>
    <recommendedName>
        <fullName evidence="7">Dipeptidyl peptidase 3</fullName>
        <ecNumber evidence="6">3.4.14.4</ecNumber>
    </recommendedName>
    <alternativeName>
        <fullName evidence="19">Dipeptidyl aminopeptidase III</fullName>
    </alternativeName>
    <alternativeName>
        <fullName evidence="20">Dipeptidyl peptidase III</fullName>
    </alternativeName>
</protein>
<dbReference type="GO" id="GO:0005737">
    <property type="term" value="C:cytoplasm"/>
    <property type="evidence" value="ECO:0007669"/>
    <property type="project" value="UniProtKB-SubCell"/>
</dbReference>
<keyword evidence="16 23" id="KW-1133">Transmembrane helix</keyword>
<feature type="compositionally biased region" description="Polar residues" evidence="22">
    <location>
        <begin position="1280"/>
        <end position="1299"/>
    </location>
</feature>
<keyword evidence="17" id="KW-0482">Metalloprotease</keyword>
<name>A0A093VU91_TALMA</name>
<dbReference type="GO" id="GO:0008239">
    <property type="term" value="F:dipeptidyl-peptidase activity"/>
    <property type="evidence" value="ECO:0007669"/>
    <property type="project" value="UniProtKB-EC"/>
</dbReference>
<feature type="repeat" description="Solcar" evidence="21">
    <location>
        <begin position="254"/>
        <end position="376"/>
    </location>
</feature>
<feature type="repeat" description="Solcar" evidence="21">
    <location>
        <begin position="53"/>
        <end position="151"/>
    </location>
</feature>
<evidence type="ECO:0000256" key="12">
    <source>
        <dbReference type="ARBA" id="ARBA00022723"/>
    </source>
</evidence>
<dbReference type="EC" id="3.4.14.4" evidence="6"/>
<keyword evidence="18 21" id="KW-0472">Membrane</keyword>
<feature type="compositionally biased region" description="Low complexity" evidence="22">
    <location>
        <begin position="1209"/>
        <end position="1231"/>
    </location>
</feature>
<keyword evidence="14" id="KW-0378">Hydrolase</keyword>
<evidence type="ECO:0000256" key="11">
    <source>
        <dbReference type="ARBA" id="ARBA00022692"/>
    </source>
</evidence>
<dbReference type="GO" id="GO:0008237">
    <property type="term" value="F:metallopeptidase activity"/>
    <property type="evidence" value="ECO:0007669"/>
    <property type="project" value="UniProtKB-KW"/>
</dbReference>
<keyword evidence="12" id="KW-0479">Metal-binding</keyword>
<feature type="compositionally biased region" description="Polar residues" evidence="22">
    <location>
        <begin position="1174"/>
        <end position="1185"/>
    </location>
</feature>
<keyword evidence="8" id="KW-0031">Aminopeptidase</keyword>
<feature type="region of interest" description="Disordered" evidence="22">
    <location>
        <begin position="1081"/>
        <end position="1107"/>
    </location>
</feature>
<evidence type="ECO:0000256" key="21">
    <source>
        <dbReference type="PROSITE-ProRule" id="PRU00282"/>
    </source>
</evidence>
<feature type="compositionally biased region" description="Polar residues" evidence="22">
    <location>
        <begin position="1232"/>
        <end position="1247"/>
    </location>
</feature>
<feature type="compositionally biased region" description="Basic and acidic residues" evidence="22">
    <location>
        <begin position="2164"/>
        <end position="2181"/>
    </location>
</feature>
<organism evidence="25">
    <name type="scientific">Talaromyces marneffei PM1</name>
    <dbReference type="NCBI Taxonomy" id="1077442"/>
    <lineage>
        <taxon>Eukaryota</taxon>
        <taxon>Fungi</taxon>
        <taxon>Dikarya</taxon>
        <taxon>Ascomycota</taxon>
        <taxon>Pezizomycotina</taxon>
        <taxon>Eurotiomycetes</taxon>
        <taxon>Eurotiomycetidae</taxon>
        <taxon>Eurotiales</taxon>
        <taxon>Trichocomaceae</taxon>
        <taxon>Talaromyces</taxon>
        <taxon>Talaromyces sect. Talaromyces</taxon>
    </lineage>
</organism>
<dbReference type="Gene3D" id="3.30.200.20">
    <property type="entry name" value="Phosphorylase Kinase, domain 1"/>
    <property type="match status" value="1"/>
</dbReference>
<evidence type="ECO:0000256" key="20">
    <source>
        <dbReference type="ARBA" id="ARBA00032119"/>
    </source>
</evidence>
<feature type="region of interest" description="Disordered" evidence="22">
    <location>
        <begin position="2119"/>
        <end position="2189"/>
    </location>
</feature>
<dbReference type="PROSITE" id="PS50920">
    <property type="entry name" value="SOLCAR"/>
    <property type="match status" value="3"/>
</dbReference>
<dbReference type="GO" id="GO:0004177">
    <property type="term" value="F:aminopeptidase activity"/>
    <property type="evidence" value="ECO:0007669"/>
    <property type="project" value="UniProtKB-KW"/>
</dbReference>
<feature type="compositionally biased region" description="Pro residues" evidence="22">
    <location>
        <begin position="2132"/>
        <end position="2145"/>
    </location>
</feature>
<dbReference type="PANTHER" id="PTHR23422:SF11">
    <property type="entry name" value="DIPEPTIDYL PEPTIDASE 3"/>
    <property type="match status" value="1"/>
</dbReference>
<dbReference type="SUPFAM" id="SSF54695">
    <property type="entry name" value="POZ domain"/>
    <property type="match status" value="1"/>
</dbReference>
<dbReference type="GO" id="GO:0004672">
    <property type="term" value="F:protein kinase activity"/>
    <property type="evidence" value="ECO:0007669"/>
    <property type="project" value="InterPro"/>
</dbReference>
<evidence type="ECO:0000256" key="1">
    <source>
        <dbReference type="ARBA" id="ARBA00001336"/>
    </source>
</evidence>
<dbReference type="InterPro" id="IPR039461">
    <property type="entry name" value="Peptidase_M49"/>
</dbReference>
<feature type="transmembrane region" description="Helical" evidence="23">
    <location>
        <begin position="122"/>
        <end position="144"/>
    </location>
</feature>
<dbReference type="FunFam" id="3.30.540.30:FF:000001">
    <property type="entry name" value="Dipeptidyl peptidase 3"/>
    <property type="match status" value="1"/>
</dbReference>
<keyword evidence="13" id="KW-0496">Mitochondrion</keyword>
<dbReference type="CDD" id="cd14011">
    <property type="entry name" value="PK_SCY1_like"/>
    <property type="match status" value="1"/>
</dbReference>
<evidence type="ECO:0000256" key="10">
    <source>
        <dbReference type="ARBA" id="ARBA00022670"/>
    </source>
</evidence>
<dbReference type="Pfam" id="PF03571">
    <property type="entry name" value="Peptidase_M49"/>
    <property type="match status" value="1"/>
</dbReference>
<dbReference type="GO" id="GO:0046872">
    <property type="term" value="F:metal ion binding"/>
    <property type="evidence" value="ECO:0007669"/>
    <property type="project" value="UniProtKB-KW"/>
</dbReference>
<accession>A0A093VU91</accession>
<evidence type="ECO:0000256" key="9">
    <source>
        <dbReference type="ARBA" id="ARBA00022490"/>
    </source>
</evidence>
<keyword evidence="11 21" id="KW-0812">Transmembrane</keyword>
<evidence type="ECO:0000256" key="19">
    <source>
        <dbReference type="ARBA" id="ARBA00031288"/>
    </source>
</evidence>
<feature type="region of interest" description="Disordered" evidence="22">
    <location>
        <begin position="536"/>
        <end position="564"/>
    </location>
</feature>
<comment type="similarity">
    <text evidence="5">Belongs to the peptidase M49 family.</text>
</comment>
<dbReference type="GO" id="GO:0016020">
    <property type="term" value="C:membrane"/>
    <property type="evidence" value="ECO:0007669"/>
    <property type="project" value="UniProtKB-SubCell"/>
</dbReference>
<evidence type="ECO:0000256" key="23">
    <source>
        <dbReference type="SAM" id="Phobius"/>
    </source>
</evidence>
<dbReference type="InterPro" id="IPR011333">
    <property type="entry name" value="SKP1/BTB/POZ_sf"/>
</dbReference>
<keyword evidence="13" id="KW-0999">Mitochondrion inner membrane</keyword>
<dbReference type="Gene3D" id="1.10.510.10">
    <property type="entry name" value="Transferase(Phosphotransferase) domain 1"/>
    <property type="match status" value="1"/>
</dbReference>
<dbReference type="SUPFAM" id="SSF56112">
    <property type="entry name" value="Protein kinase-like (PK-like)"/>
    <property type="match status" value="1"/>
</dbReference>
<dbReference type="InterPro" id="IPR018108">
    <property type="entry name" value="MCP_transmembrane"/>
</dbReference>
<feature type="repeat" description="Solcar" evidence="21">
    <location>
        <begin position="158"/>
        <end position="239"/>
    </location>
</feature>
<proteinExistence type="inferred from homology"/>
<evidence type="ECO:0000256" key="17">
    <source>
        <dbReference type="ARBA" id="ARBA00023049"/>
    </source>
</evidence>
<dbReference type="eggNOG" id="KOG3675">
    <property type="taxonomic scope" value="Eukaryota"/>
</dbReference>
<feature type="transmembrane region" description="Helical" evidence="23">
    <location>
        <begin position="164"/>
        <end position="188"/>
    </location>
</feature>
<dbReference type="SUPFAM" id="SSF48371">
    <property type="entry name" value="ARM repeat"/>
    <property type="match status" value="1"/>
</dbReference>
<comment type="caution">
    <text evidence="25">The sequence shown here is derived from an EMBL/GenBank/DDBJ whole genome shotgun (WGS) entry which is preliminary data.</text>
</comment>
<keyword evidence="9" id="KW-0963">Cytoplasm</keyword>
<dbReference type="Pfam" id="PF00069">
    <property type="entry name" value="Pkinase"/>
    <property type="match status" value="1"/>
</dbReference>
<dbReference type="GO" id="GO:0006508">
    <property type="term" value="P:proteolysis"/>
    <property type="evidence" value="ECO:0007669"/>
    <property type="project" value="UniProtKB-KW"/>
</dbReference>
<gene>
    <name evidence="25" type="ORF">GQ26_0013280</name>
</gene>
<dbReference type="FunFam" id="3.30.540.30:FF:000002">
    <property type="entry name" value="Dipeptidyl peptidase 3"/>
    <property type="match status" value="1"/>
</dbReference>
<keyword evidence="15" id="KW-0862">Zinc</keyword>
<feature type="compositionally biased region" description="Low complexity" evidence="22">
    <location>
        <begin position="1268"/>
        <end position="1278"/>
    </location>
</feature>
<feature type="region of interest" description="Disordered" evidence="22">
    <location>
        <begin position="1"/>
        <end position="33"/>
    </location>
</feature>
<evidence type="ECO:0000256" key="6">
    <source>
        <dbReference type="ARBA" id="ARBA00012063"/>
    </source>
</evidence>
<dbReference type="PROSITE" id="PS50011">
    <property type="entry name" value="PROTEIN_KINASE_DOM"/>
    <property type="match status" value="1"/>
</dbReference>
<feature type="region of interest" description="Disordered" evidence="22">
    <location>
        <begin position="2077"/>
        <end position="2104"/>
    </location>
</feature>
<evidence type="ECO:0000256" key="22">
    <source>
        <dbReference type="SAM" id="MobiDB-lite"/>
    </source>
</evidence>
<evidence type="ECO:0000256" key="18">
    <source>
        <dbReference type="ARBA" id="ARBA00023136"/>
    </source>
</evidence>
<dbReference type="Gene3D" id="1.50.40.10">
    <property type="entry name" value="Mitochondrial carrier domain"/>
    <property type="match status" value="1"/>
</dbReference>
<dbReference type="PANTHER" id="PTHR23422">
    <property type="entry name" value="DIPEPTIDYL PEPTIDASE III-RELATED"/>
    <property type="match status" value="1"/>
</dbReference>
<evidence type="ECO:0000259" key="24">
    <source>
        <dbReference type="PROSITE" id="PS50011"/>
    </source>
</evidence>
<feature type="region of interest" description="Disordered" evidence="22">
    <location>
        <begin position="284"/>
        <end position="326"/>
    </location>
</feature>
<dbReference type="SMART" id="SM00220">
    <property type="entry name" value="S_TKc"/>
    <property type="match status" value="1"/>
</dbReference>
<dbReference type="InterPro" id="IPR000719">
    <property type="entry name" value="Prot_kinase_dom"/>
</dbReference>
<reference evidence="25" key="1">
    <citation type="journal article" date="2014" name="PLoS Genet.">
        <title>Signature Gene Expression Reveals Novel Clues to the Molecular Mechanisms of Dimorphic Transition in Penicillium marneffei.</title>
        <authorList>
            <person name="Yang E."/>
            <person name="Wang G."/>
            <person name="Cai J."/>
            <person name="Woo P.C."/>
            <person name="Lau S.K."/>
            <person name="Yuen K.-Y."/>
            <person name="Chow W.-N."/>
            <person name="Lin X."/>
        </authorList>
    </citation>
    <scope>NUCLEOTIDE SEQUENCE [LARGE SCALE GENOMIC DNA]</scope>
    <source>
        <strain evidence="25">PM1</strain>
    </source>
</reference>
<dbReference type="SUPFAM" id="SSF103506">
    <property type="entry name" value="Mitochondrial carrier"/>
    <property type="match status" value="1"/>
</dbReference>
<dbReference type="Pfam" id="PF00153">
    <property type="entry name" value="Mito_carr"/>
    <property type="match status" value="3"/>
</dbReference>
<dbReference type="Gene3D" id="1.25.10.10">
    <property type="entry name" value="Leucine-rich Repeat Variant"/>
    <property type="match status" value="1"/>
</dbReference>
<dbReference type="Gene3D" id="3.30.540.30">
    <property type="match status" value="3"/>
</dbReference>
<dbReference type="InterPro" id="IPR023395">
    <property type="entry name" value="MCP_dom_sf"/>
</dbReference>
<sequence length="2501" mass="275644">MSSDDSAPRPVVSPEQQEYHEHHASTHLPTSMTAPTPYGKMLTRLEIASTHIPSFYITPFCGAMAGVASGIVTCPLDVIKTKLQAQGGFLRRRGEHLTETAQIYRGMIGTGKTIWKSQGIRGLYQGLGPMLLGYLPTWAVYLTVYDKSRDFWETKTDNWWLSRTYASVTAGSCSTIVTNPIWTFWRWLHSLAYRNSWDAARKMYMTEGVRAFYSGLTPALLGLSHVAIQFPLYEYFKMAFTGYGIGEHPDEGDSHWVGISLATFLSKVCASTATYPHEVLRTRLQTQQRHPPASSPEGIAFRGGLDQPADRGRPPGAASSDGMPNRPRYAGVWRTCQTILREEGWRAFYSGIGTNLIRAVPAAMTTMLTYEYLRKKINTLQHEGQKRLDDINAISYYDSLSVHLPPATMFSSALKSFSSNISSHYQISPEPAFISGPWKVHDGTKKSTGTAASIFIFDRKTIEPRTGGFGRSASASSLKKIHEEVVERLKREVSSLTRLRHPSILQILEPVEETRNGGLMFATEPITASLDGLLKEKDSQEGGGNGGSRPSRYMIESPDGTRRRREVEIDELEIQKGLLQIAKGLEFLHESAGLVHGNLNPEAIYINIKSDWKIAGLSFAGPPDGSTTQSSLPPLALSEVLYQDPRLPPSVQLNMDYTSPEFVMDSNVSPAADLFSLGLIIVALYNSPHISPLQAHSNASTYKKLLTNTSTTPSQSNNFLCTRPIPKDLLGSVLPRLITRRPAQRLNVREFQQSTYFDNILVSTIRFLESLPAKTQNEKSQFMRGLQRVIPEFPPSVLEKKVLGALLEETKDRDLLSPILQNIFHILKKVPNGRRVCPELIIPKLKEIFLATAGKGAAQERDTTRDAGLMVVLENLNGIAENCTGKDFKEDILPLVQLAMESSTHSLVDAAMKTLPVMLPVLDFSTVKNDIFPPIASTFSKTNSLNIKIRALEAFVVLCGGTDDKYAESADDLTGIVEDKKKVKKSSPSILDKYTVQEKLVPLLKAIKTKEPGVMMAALGVFRQVGKIVDTDFIAIEVLPTLWAFSLGPLLNIQQFEQFMALIKSLSAKVEQEQLRKLRELSSKEDSSVLRQTTGSGLGMHATSGVEDTSNDFERLVLGRQGTGNINGDGGWDSLTADNVPIKPATQVTSPTFSWSSSASQPAQRPSIGGLASTGPTSRSITPDSNVGGFPSLEPNRQRSSGASAFGVLQPQQLQSSTTSWSTSQQPLPQSFGSSPSMMTATNTTAFPSPGGTAPNYSAFSIPPPPSTQTQYQSKPPSVIQPNPWASSGVPNTAPQATVPQPPGQQKGGLDKYATTTSVHAKMDAQTKQHYLADSPPSVVRLEIKQHFEALKDESLKRYAHFMSRAAFQGTRVTLRQVSPESEPIYDLILSLHKAVGGDWRSLAEKTGVESQDLQYFLEYSAQFLGNCGNYKGFGDSKFIPRLTPDAFKKLASITPETQAAFEKANSTGGGIYETSDVGLMHLGYPDKGHLTTYYPDSPHITKDEITAVGDFLGKKGLPIENTRLRKTAQGDFELLIASGLSSPPSHYRDLGEEDSWTLEATPVVGKKLSLVFGDYQNEMSKIAHSIKQAELNAANDTQKQMLEQYAKSFGTGSIEAYKESQRLWVKDLKPAVETDLGFVETYRDPHGVRGEWEGFVSMVNLVRTRTFSDLVNGASQYIVRLPWDKEFEKDKFLSPDFTSLEVLTFAGSGIPAGINIPNYDDIRQNLGFKNVSLGNVLSAKAPNEPVPFIAEKDLEKFQKYRDEAFEVQVGLHELLGHGTGKLLQETAPGVYNFDVQNPPVSPITNKPVSTWYKPGQTWSSVFGAIASSYEECRAECVAMALGCDFDILKIFGHGDGQTDINNEAGDVLYVAYLQMARAGVVALEFWDPKSRKWGQAHMQARYSILRTFLDAGDDFVKLVHTKDDLSDLEIHLDRSKILSHGRPAVEKYLQKLHVYKSTADVVAGMQLYNDITSVDDWWGTKVRNIVLQKKVPRKVFVQANTQLEGDKVVLKEYEPTLEGLIQSYAERDTIPRRFERPRIAWPLHNSLDDFIQDRWRAPNGAAFYRTAATVEDFSYTSPPAHPPLSEASSSSSHASPRPPPFSSLYFAPESEVNRFKAAVTEDPGSSSLPAFAPPPPSLLFLPPPEDLDESSSVVADTKAALESVEKKGESSSKSPDDREPPPPYTEGYSPLQSFSYVMAAAGGAASIITQVQQTGGPPINTLGDVHGDEHITLDLRGTRFTLSRDELLTLPEFVLLSLFPNGLLPDGHMGGFHDGDIYPVDYDPNSLQYMLDFFRTVAQSIPSASPSPSGSPDMDASDSMYSSTRDMLQDRAGIIVLREDLDFYVIPPRPNIGQAEMMTVKRAAAEVLLRQDGIFSGLRKSDEVGSTEQHLIEMLTAGGFNHEDSWGHRAPEPNKAVICSLALAKLRTDIRGDLNNNASVGMAQKLLLFWRKPARRCWWEGIELDGVDGVEGKLKVWIRRVWTLEMVRLFLPGSSVIGLR</sequence>
<dbReference type="InterPro" id="IPR016024">
    <property type="entry name" value="ARM-type_fold"/>
</dbReference>
<dbReference type="HOGENOM" id="CLU_233190_0_0_1"/>
<evidence type="ECO:0000256" key="5">
    <source>
        <dbReference type="ARBA" id="ARBA00010200"/>
    </source>
</evidence>
<evidence type="ECO:0000256" key="2">
    <source>
        <dbReference type="ARBA" id="ARBA00001947"/>
    </source>
</evidence>
<evidence type="ECO:0000256" key="13">
    <source>
        <dbReference type="ARBA" id="ARBA00022792"/>
    </source>
</evidence>
<dbReference type="GO" id="GO:0005524">
    <property type="term" value="F:ATP binding"/>
    <property type="evidence" value="ECO:0007669"/>
    <property type="project" value="InterPro"/>
</dbReference>
<comment type="catalytic activity">
    <reaction evidence="1">
        <text>Release of an N-terminal dipeptide from a peptide comprising four or more residues, with broad specificity. Also acts on dipeptidyl 2-naphthylamides.</text>
        <dbReference type="EC" id="3.4.14.4"/>
    </reaction>
</comment>
<feature type="transmembrane region" description="Helical" evidence="23">
    <location>
        <begin position="209"/>
        <end position="228"/>
    </location>
</feature>
<feature type="region of interest" description="Disordered" evidence="22">
    <location>
        <begin position="1146"/>
        <end position="1311"/>
    </location>
</feature>
<evidence type="ECO:0000256" key="7">
    <source>
        <dbReference type="ARBA" id="ARBA00014713"/>
    </source>
</evidence>
<dbReference type="InterPro" id="IPR011989">
    <property type="entry name" value="ARM-like"/>
</dbReference>
<evidence type="ECO:0000256" key="8">
    <source>
        <dbReference type="ARBA" id="ARBA00022438"/>
    </source>
</evidence>
<evidence type="ECO:0000256" key="3">
    <source>
        <dbReference type="ARBA" id="ARBA00004141"/>
    </source>
</evidence>
<comment type="subcellular location">
    <subcellularLocation>
        <location evidence="4">Cytoplasm</location>
    </subcellularLocation>
    <subcellularLocation>
        <location evidence="3">Membrane</location>
        <topology evidence="3">Multi-pass membrane protein</topology>
    </subcellularLocation>
</comment>
<feature type="domain" description="Protein kinase" evidence="24">
    <location>
        <begin position="440"/>
        <end position="757"/>
    </location>
</feature>
<keyword evidence="10" id="KW-0645">Protease</keyword>
<dbReference type="EMBL" id="JPOX01000001">
    <property type="protein sequence ID" value="KFX53559.1"/>
    <property type="molecule type" value="Genomic_DNA"/>
</dbReference>
<dbReference type="InterPro" id="IPR011009">
    <property type="entry name" value="Kinase-like_dom_sf"/>
</dbReference>
<comment type="cofactor">
    <cofactor evidence="2">
        <name>Zn(2+)</name>
        <dbReference type="ChEBI" id="CHEBI:29105"/>
    </cofactor>
</comment>
<feature type="compositionally biased region" description="Low complexity" evidence="22">
    <location>
        <begin position="1149"/>
        <end position="1167"/>
    </location>
</feature>
<dbReference type="FunFam" id="3.30.540.30:FF:000004">
    <property type="entry name" value="Dipeptidyl peptidase 3"/>
    <property type="match status" value="1"/>
</dbReference>
<evidence type="ECO:0000313" key="25">
    <source>
        <dbReference type="EMBL" id="KFX53559.1"/>
    </source>
</evidence>